<name>A0ABS0HF60_9SPHN</name>
<feature type="compositionally biased region" description="Basic and acidic residues" evidence="1">
    <location>
        <begin position="240"/>
        <end position="250"/>
    </location>
</feature>
<accession>A0ABS0HF60</accession>
<dbReference type="RefSeq" id="WP_196275234.1">
    <property type="nucleotide sequence ID" value="NZ_JADQDC010000004.1"/>
</dbReference>
<dbReference type="Proteomes" id="UP000600799">
    <property type="component" value="Unassembled WGS sequence"/>
</dbReference>
<evidence type="ECO:0000313" key="4">
    <source>
        <dbReference type="Proteomes" id="UP000600799"/>
    </source>
</evidence>
<dbReference type="Pfam" id="PF13411">
    <property type="entry name" value="MerR_1"/>
    <property type="match status" value="1"/>
</dbReference>
<dbReference type="EMBL" id="JADQDC010000004">
    <property type="protein sequence ID" value="MBF9150900.1"/>
    <property type="molecule type" value="Genomic_DNA"/>
</dbReference>
<dbReference type="SMART" id="SM00422">
    <property type="entry name" value="HTH_MERR"/>
    <property type="match status" value="1"/>
</dbReference>
<evidence type="ECO:0000259" key="2">
    <source>
        <dbReference type="PROSITE" id="PS50937"/>
    </source>
</evidence>
<dbReference type="InterPro" id="IPR009061">
    <property type="entry name" value="DNA-bd_dom_put_sf"/>
</dbReference>
<reference evidence="3 4" key="1">
    <citation type="submission" date="2020-11" db="EMBL/GenBank/DDBJ databases">
        <title>The genome sequence of Novosphingobium sp. 1Y9A.</title>
        <authorList>
            <person name="Liu Y."/>
        </authorList>
    </citation>
    <scope>NUCLEOTIDE SEQUENCE [LARGE SCALE GENOMIC DNA]</scope>
    <source>
        <strain evidence="3 4">1Y9A</strain>
    </source>
</reference>
<feature type="domain" description="HTH merR-type" evidence="2">
    <location>
        <begin position="14"/>
        <end position="83"/>
    </location>
</feature>
<feature type="compositionally biased region" description="Basic and acidic residues" evidence="1">
    <location>
        <begin position="258"/>
        <end position="273"/>
    </location>
</feature>
<sequence length="273" mass="30321">MLFDRATCYPVSKAFSRQQVQERTGIADDVLAFWMKQGLLVPLPAEPRAHRRFSFAQLHVAMFLNSLRSLGVNVGVLRQFADLFQTGLREAEAAELSASELSAAIRLNLKLAQFASGRPVRVRISADDWGKSGTAETERDIVQSWFWEESRDGASDAGAEYAQRISGSLGTAIDWALQLTSAEHLMLEGDNAWVAWQDASGIARLAHDDEVSLHNEDGPLGAFYVPISRLIRKLWPERVEPARQSRKDRVASLLSGLRQDRATDHTEGSEMDG</sequence>
<proteinExistence type="predicted"/>
<feature type="region of interest" description="Disordered" evidence="1">
    <location>
        <begin position="240"/>
        <end position="273"/>
    </location>
</feature>
<organism evidence="3 4">
    <name type="scientific">Novosphingobium jiangmenense</name>
    <dbReference type="NCBI Taxonomy" id="2791981"/>
    <lineage>
        <taxon>Bacteria</taxon>
        <taxon>Pseudomonadati</taxon>
        <taxon>Pseudomonadota</taxon>
        <taxon>Alphaproteobacteria</taxon>
        <taxon>Sphingomonadales</taxon>
        <taxon>Sphingomonadaceae</taxon>
        <taxon>Novosphingobium</taxon>
    </lineage>
</organism>
<dbReference type="PROSITE" id="PS50937">
    <property type="entry name" value="HTH_MERR_2"/>
    <property type="match status" value="1"/>
</dbReference>
<dbReference type="InterPro" id="IPR000551">
    <property type="entry name" value="MerR-type_HTH_dom"/>
</dbReference>
<gene>
    <name evidence="3" type="ORF">I2488_07780</name>
</gene>
<comment type="caution">
    <text evidence="3">The sequence shown here is derived from an EMBL/GenBank/DDBJ whole genome shotgun (WGS) entry which is preliminary data.</text>
</comment>
<keyword evidence="4" id="KW-1185">Reference proteome</keyword>
<dbReference type="Gene3D" id="1.10.1660.10">
    <property type="match status" value="1"/>
</dbReference>
<evidence type="ECO:0000313" key="3">
    <source>
        <dbReference type="EMBL" id="MBF9150900.1"/>
    </source>
</evidence>
<protein>
    <submittedName>
        <fullName evidence="3">MerR family transcriptional regulator</fullName>
    </submittedName>
</protein>
<evidence type="ECO:0000256" key="1">
    <source>
        <dbReference type="SAM" id="MobiDB-lite"/>
    </source>
</evidence>
<dbReference type="SUPFAM" id="SSF46955">
    <property type="entry name" value="Putative DNA-binding domain"/>
    <property type="match status" value="1"/>
</dbReference>